<dbReference type="Gene3D" id="3.40.50.150">
    <property type="entry name" value="Vaccinia Virus protein VP39"/>
    <property type="match status" value="1"/>
</dbReference>
<dbReference type="InterPro" id="IPR029063">
    <property type="entry name" value="SAM-dependent_MTases_sf"/>
</dbReference>
<organism evidence="2 3">
    <name type="scientific">Micromonas commoda (strain RCC299 / NOUM17 / CCMP2709)</name>
    <name type="common">Picoplanktonic green alga</name>
    <dbReference type="NCBI Taxonomy" id="296587"/>
    <lineage>
        <taxon>Eukaryota</taxon>
        <taxon>Viridiplantae</taxon>
        <taxon>Chlorophyta</taxon>
        <taxon>Mamiellophyceae</taxon>
        <taxon>Mamiellales</taxon>
        <taxon>Mamiellaceae</taxon>
        <taxon>Micromonas</taxon>
    </lineage>
</organism>
<dbReference type="AlphaFoldDB" id="C1EEI4"/>
<dbReference type="RefSeq" id="XP_002504982.1">
    <property type="nucleotide sequence ID" value="XM_002504936.1"/>
</dbReference>
<dbReference type="Proteomes" id="UP000002009">
    <property type="component" value="Chromosome 11"/>
</dbReference>
<dbReference type="KEGG" id="mis:MICPUN_109182"/>
<dbReference type="PANTHER" id="PTHR45036">
    <property type="entry name" value="METHYLTRANSFERASE LIKE 7B"/>
    <property type="match status" value="1"/>
</dbReference>
<dbReference type="EMBL" id="CP001330">
    <property type="protein sequence ID" value="ACO66240.1"/>
    <property type="molecule type" value="Genomic_DNA"/>
</dbReference>
<sequence>MAPIVDLDPGLVSKYDLPRSDKQDYLFAKGMAQGMTGYEMAVKLRKQRLFAEVFARLPKGVEATVVEVGLGTFPNASYYFDGEVKSGPSSLDLVGVDPNDAMESYATANLAKARTSGSKLDANLRIVHGVAEALPLPSKSADAVICTLTLCSVVDPERAVAEVRRVLKPGAPFMFIEHVLSEDDPDLAQLQLRFNAMQIAMADGCHLDRKTLDVIEKAGFSSVSAERFSLPGFGLISSQVAGIAVA</sequence>
<proteinExistence type="predicted"/>
<dbReference type="Pfam" id="PF08241">
    <property type="entry name" value="Methyltransf_11"/>
    <property type="match status" value="1"/>
</dbReference>
<dbReference type="InterPro" id="IPR052356">
    <property type="entry name" value="Thiol_S-MT"/>
</dbReference>
<dbReference type="InterPro" id="IPR013216">
    <property type="entry name" value="Methyltransf_11"/>
</dbReference>
<dbReference type="InParanoid" id="C1EEI4"/>
<feature type="domain" description="Methyltransferase type 11" evidence="1">
    <location>
        <begin position="68"/>
        <end position="174"/>
    </location>
</feature>
<protein>
    <recommendedName>
        <fullName evidence="1">Methyltransferase type 11 domain-containing protein</fullName>
    </recommendedName>
</protein>
<gene>
    <name evidence="2" type="ORF">MICPUN_109182</name>
</gene>
<evidence type="ECO:0000259" key="1">
    <source>
        <dbReference type="Pfam" id="PF08241"/>
    </source>
</evidence>
<dbReference type="FunCoup" id="C1EEI4">
    <property type="interactions" value="319"/>
</dbReference>
<evidence type="ECO:0000313" key="2">
    <source>
        <dbReference type="EMBL" id="ACO66240.1"/>
    </source>
</evidence>
<dbReference type="SUPFAM" id="SSF53335">
    <property type="entry name" value="S-adenosyl-L-methionine-dependent methyltransferases"/>
    <property type="match status" value="1"/>
</dbReference>
<dbReference type="CDD" id="cd02440">
    <property type="entry name" value="AdoMet_MTases"/>
    <property type="match status" value="1"/>
</dbReference>
<name>C1EEI4_MICCC</name>
<dbReference type="STRING" id="296587.C1EEI4"/>
<reference evidence="2 3" key="1">
    <citation type="journal article" date="2009" name="Science">
        <title>Green evolution and dynamic adaptations revealed by genomes of the marine picoeukaryotes Micromonas.</title>
        <authorList>
            <person name="Worden A.Z."/>
            <person name="Lee J.H."/>
            <person name="Mock T."/>
            <person name="Rouze P."/>
            <person name="Simmons M.P."/>
            <person name="Aerts A.L."/>
            <person name="Allen A.E."/>
            <person name="Cuvelier M.L."/>
            <person name="Derelle E."/>
            <person name="Everett M.V."/>
            <person name="Foulon E."/>
            <person name="Grimwood J."/>
            <person name="Gundlach H."/>
            <person name="Henrissat B."/>
            <person name="Napoli C."/>
            <person name="McDonald S.M."/>
            <person name="Parker M.S."/>
            <person name="Rombauts S."/>
            <person name="Salamov A."/>
            <person name="Von Dassow P."/>
            <person name="Badger J.H."/>
            <person name="Coutinho P.M."/>
            <person name="Demir E."/>
            <person name="Dubchak I."/>
            <person name="Gentemann C."/>
            <person name="Eikrem W."/>
            <person name="Gready J.E."/>
            <person name="John U."/>
            <person name="Lanier W."/>
            <person name="Lindquist E.A."/>
            <person name="Lucas S."/>
            <person name="Mayer K.F."/>
            <person name="Moreau H."/>
            <person name="Not F."/>
            <person name="Otillar R."/>
            <person name="Panaud O."/>
            <person name="Pangilinan J."/>
            <person name="Paulsen I."/>
            <person name="Piegu B."/>
            <person name="Poliakov A."/>
            <person name="Robbens S."/>
            <person name="Schmutz J."/>
            <person name="Toulza E."/>
            <person name="Wyss T."/>
            <person name="Zelensky A."/>
            <person name="Zhou K."/>
            <person name="Armbrust E.V."/>
            <person name="Bhattacharya D."/>
            <person name="Goodenough U.W."/>
            <person name="Van de Peer Y."/>
            <person name="Grigoriev I.V."/>
        </authorList>
    </citation>
    <scope>NUCLEOTIDE SEQUENCE [LARGE SCALE GENOMIC DNA]</scope>
    <source>
        <strain evidence="3">RCC299 / NOUM17</strain>
    </source>
</reference>
<dbReference type="eggNOG" id="KOG4300">
    <property type="taxonomic scope" value="Eukaryota"/>
</dbReference>
<dbReference type="OrthoDB" id="416496at2759"/>
<keyword evidence="3" id="KW-1185">Reference proteome</keyword>
<accession>C1EEI4</accession>
<dbReference type="GeneID" id="8247706"/>
<dbReference type="PANTHER" id="PTHR45036:SF1">
    <property type="entry name" value="METHYLTRANSFERASE LIKE 7A"/>
    <property type="match status" value="1"/>
</dbReference>
<evidence type="ECO:0000313" key="3">
    <source>
        <dbReference type="Proteomes" id="UP000002009"/>
    </source>
</evidence>
<dbReference type="GO" id="GO:0008757">
    <property type="term" value="F:S-adenosylmethionine-dependent methyltransferase activity"/>
    <property type="evidence" value="ECO:0007669"/>
    <property type="project" value="InterPro"/>
</dbReference>
<dbReference type="OMA" id="APFMFIE"/>